<gene>
    <name evidence="1" type="ORF">MLD38_006084</name>
</gene>
<sequence>MRISYWVSWEGSSGKMWFCTGHGFKMAPVVGRILADPALTGTREGMELQHLWRDSADPRGNIKEHEDQVGHSLEQQ</sequence>
<accession>A0ACB9RLS8</accession>
<organism evidence="1 2">
    <name type="scientific">Melastoma candidum</name>
    <dbReference type="NCBI Taxonomy" id="119954"/>
    <lineage>
        <taxon>Eukaryota</taxon>
        <taxon>Viridiplantae</taxon>
        <taxon>Streptophyta</taxon>
        <taxon>Embryophyta</taxon>
        <taxon>Tracheophyta</taxon>
        <taxon>Spermatophyta</taxon>
        <taxon>Magnoliopsida</taxon>
        <taxon>eudicotyledons</taxon>
        <taxon>Gunneridae</taxon>
        <taxon>Pentapetalae</taxon>
        <taxon>rosids</taxon>
        <taxon>malvids</taxon>
        <taxon>Myrtales</taxon>
        <taxon>Melastomataceae</taxon>
        <taxon>Melastomatoideae</taxon>
        <taxon>Melastomateae</taxon>
        <taxon>Melastoma</taxon>
    </lineage>
</organism>
<keyword evidence="2" id="KW-1185">Reference proteome</keyword>
<dbReference type="Proteomes" id="UP001057402">
    <property type="component" value="Chromosome 3"/>
</dbReference>
<comment type="caution">
    <text evidence="1">The sequence shown here is derived from an EMBL/GenBank/DDBJ whole genome shotgun (WGS) entry which is preliminary data.</text>
</comment>
<dbReference type="EMBL" id="CM042882">
    <property type="protein sequence ID" value="KAI4379840.1"/>
    <property type="molecule type" value="Genomic_DNA"/>
</dbReference>
<protein>
    <submittedName>
        <fullName evidence="1">Uncharacterized protein</fullName>
    </submittedName>
</protein>
<evidence type="ECO:0000313" key="1">
    <source>
        <dbReference type="EMBL" id="KAI4379840.1"/>
    </source>
</evidence>
<reference evidence="2" key="1">
    <citation type="journal article" date="2023" name="Front. Plant Sci.">
        <title>Chromosomal-level genome assembly of Melastoma candidum provides insights into trichome evolution.</title>
        <authorList>
            <person name="Zhong Y."/>
            <person name="Wu W."/>
            <person name="Sun C."/>
            <person name="Zou P."/>
            <person name="Liu Y."/>
            <person name="Dai S."/>
            <person name="Zhou R."/>
        </authorList>
    </citation>
    <scope>NUCLEOTIDE SEQUENCE [LARGE SCALE GENOMIC DNA]</scope>
</reference>
<name>A0ACB9RLS8_9MYRT</name>
<evidence type="ECO:0000313" key="2">
    <source>
        <dbReference type="Proteomes" id="UP001057402"/>
    </source>
</evidence>
<proteinExistence type="predicted"/>